<keyword evidence="7" id="KW-1185">Reference proteome</keyword>
<keyword evidence="4" id="KW-1133">Transmembrane helix</keyword>
<evidence type="ECO:0000259" key="5">
    <source>
        <dbReference type="Pfam" id="PF25973"/>
    </source>
</evidence>
<dbReference type="InterPro" id="IPR050465">
    <property type="entry name" value="UPF0194_transport"/>
</dbReference>
<sequence length="414" mass="40680">MLKLLRRTRVRTRVSAGILTVIVAVTGVYWFGIRDASASTTAPEVTSQAVAASLTTLEQSVAASGTVTPTVQEDVSFASGGTVTAVAVAAGQTVTAGQTLATIDTLNLNADLLAAKATLASAAAKLSDAQDDDDGTDASAAQIAASSAQVDVAQAEVDTATEAMAGSTLTAPVAGLLTEVNLTVGEAVTGSASSSGTGSGAGAGATAGATTTATTTSSAQFVIVGTDSWQLDLTVDDADVALIAVADQVEITLDGAEAPIFGTVAEIGLISTSTGGVAGFPVAVAVTGAPAGLYDGVSADAVIVYERRVDVLTVPSGAVRTVDGESTVTQAGTGDDAADITTVVTVGDTVDQMTEILTGLVEGDEVLVTVVTASTQQEGTEQDSTQERGTGEFPSDFPAGGMPGGMVPGAPSNG</sequence>
<feature type="transmembrane region" description="Helical" evidence="4">
    <location>
        <begin position="12"/>
        <end position="32"/>
    </location>
</feature>
<feature type="domain" description="CzcB-like barrel-sandwich hybrid" evidence="5">
    <location>
        <begin position="77"/>
        <end position="192"/>
    </location>
</feature>
<comment type="caution">
    <text evidence="6">The sequence shown here is derived from an EMBL/GenBank/DDBJ whole genome shotgun (WGS) entry which is preliminary data.</text>
</comment>
<gene>
    <name evidence="6" type="ORF">EUA98_07850</name>
</gene>
<evidence type="ECO:0000313" key="6">
    <source>
        <dbReference type="EMBL" id="RYV51491.1"/>
    </source>
</evidence>
<dbReference type="PANTHER" id="PTHR32347">
    <property type="entry name" value="EFFLUX SYSTEM COMPONENT YKNX-RELATED"/>
    <property type="match status" value="1"/>
</dbReference>
<evidence type="ECO:0000313" key="7">
    <source>
        <dbReference type="Proteomes" id="UP000293764"/>
    </source>
</evidence>
<dbReference type="InterPro" id="IPR058647">
    <property type="entry name" value="BSH_CzcB-like"/>
</dbReference>
<reference evidence="6 7" key="1">
    <citation type="submission" date="2019-01" db="EMBL/GenBank/DDBJ databases">
        <title>Novel species of Cellulomonas.</title>
        <authorList>
            <person name="Liu Q."/>
            <person name="Xin Y.-H."/>
        </authorList>
    </citation>
    <scope>NUCLEOTIDE SEQUENCE [LARGE SCALE GENOMIC DNA]</scope>
    <source>
        <strain evidence="6 7">HLT2-17</strain>
    </source>
</reference>
<dbReference type="GO" id="GO:0030313">
    <property type="term" value="C:cell envelope"/>
    <property type="evidence" value="ECO:0007669"/>
    <property type="project" value="UniProtKB-SubCell"/>
</dbReference>
<dbReference type="EMBL" id="SDWW01000015">
    <property type="protein sequence ID" value="RYV51491.1"/>
    <property type="molecule type" value="Genomic_DNA"/>
</dbReference>
<dbReference type="PANTHER" id="PTHR32347:SF23">
    <property type="entry name" value="BLL5650 PROTEIN"/>
    <property type="match status" value="1"/>
</dbReference>
<organism evidence="6 7">
    <name type="scientific">Pengzhenrongella frigida</name>
    <dbReference type="NCBI Taxonomy" id="1259133"/>
    <lineage>
        <taxon>Bacteria</taxon>
        <taxon>Bacillati</taxon>
        <taxon>Actinomycetota</taxon>
        <taxon>Actinomycetes</taxon>
        <taxon>Micrococcales</taxon>
        <taxon>Pengzhenrongella</taxon>
    </lineage>
</organism>
<dbReference type="Pfam" id="PF25973">
    <property type="entry name" value="BSH_CzcB"/>
    <property type="match status" value="1"/>
</dbReference>
<dbReference type="RefSeq" id="WP_130102126.1">
    <property type="nucleotide sequence ID" value="NZ_SDWW01000015.1"/>
</dbReference>
<accession>A0A4Q5N5T6</accession>
<dbReference type="Gene3D" id="2.40.30.170">
    <property type="match status" value="1"/>
</dbReference>
<proteinExistence type="predicted"/>
<feature type="region of interest" description="Disordered" evidence="3">
    <location>
        <begin position="373"/>
        <end position="414"/>
    </location>
</feature>
<comment type="subcellular location">
    <subcellularLocation>
        <location evidence="1">Cell envelope</location>
    </subcellularLocation>
</comment>
<protein>
    <submittedName>
        <fullName evidence="6">Efflux RND transporter periplasmic adaptor subunit</fullName>
    </submittedName>
</protein>
<evidence type="ECO:0000256" key="2">
    <source>
        <dbReference type="ARBA" id="ARBA00023054"/>
    </source>
</evidence>
<keyword evidence="4" id="KW-0812">Transmembrane</keyword>
<dbReference type="OrthoDB" id="5141338at2"/>
<dbReference type="Gene3D" id="6.20.50.140">
    <property type="match status" value="1"/>
</dbReference>
<dbReference type="Gene3D" id="2.40.50.100">
    <property type="match status" value="1"/>
</dbReference>
<feature type="compositionally biased region" description="Polar residues" evidence="3">
    <location>
        <begin position="373"/>
        <end position="383"/>
    </location>
</feature>
<dbReference type="Proteomes" id="UP000293764">
    <property type="component" value="Unassembled WGS sequence"/>
</dbReference>
<dbReference type="SUPFAM" id="SSF111369">
    <property type="entry name" value="HlyD-like secretion proteins"/>
    <property type="match status" value="1"/>
</dbReference>
<evidence type="ECO:0000256" key="1">
    <source>
        <dbReference type="ARBA" id="ARBA00004196"/>
    </source>
</evidence>
<keyword evidence="4" id="KW-0472">Membrane</keyword>
<dbReference type="AlphaFoldDB" id="A0A4Q5N5T6"/>
<evidence type="ECO:0000256" key="4">
    <source>
        <dbReference type="SAM" id="Phobius"/>
    </source>
</evidence>
<name>A0A4Q5N5T6_9MICO</name>
<keyword evidence="2" id="KW-0175">Coiled coil</keyword>
<evidence type="ECO:0000256" key="3">
    <source>
        <dbReference type="SAM" id="MobiDB-lite"/>
    </source>
</evidence>